<dbReference type="Proteomes" id="UP001159427">
    <property type="component" value="Unassembled WGS sequence"/>
</dbReference>
<dbReference type="InterPro" id="IPR046496">
    <property type="entry name" value="DUF6589"/>
</dbReference>
<keyword evidence="6" id="KW-1185">Reference proteome</keyword>
<dbReference type="Gene3D" id="1.25.40.20">
    <property type="entry name" value="Ankyrin repeat-containing domain"/>
    <property type="match status" value="1"/>
</dbReference>
<keyword evidence="1" id="KW-0677">Repeat</keyword>
<evidence type="ECO:0000256" key="2">
    <source>
        <dbReference type="ARBA" id="ARBA00023043"/>
    </source>
</evidence>
<evidence type="ECO:0000256" key="1">
    <source>
        <dbReference type="ARBA" id="ARBA00022737"/>
    </source>
</evidence>
<feature type="domain" description="DUF6589" evidence="4">
    <location>
        <begin position="192"/>
        <end position="492"/>
    </location>
</feature>
<keyword evidence="2 3" id="KW-0040">ANK repeat</keyword>
<name>A0ABN8Q3D3_9CNID</name>
<dbReference type="PROSITE" id="PS50088">
    <property type="entry name" value="ANK_REPEAT"/>
    <property type="match status" value="1"/>
</dbReference>
<dbReference type="PANTHER" id="PTHR24141:SF1">
    <property type="entry name" value="2-5A-DEPENDENT RIBONUCLEASE"/>
    <property type="match status" value="1"/>
</dbReference>
<evidence type="ECO:0000313" key="6">
    <source>
        <dbReference type="Proteomes" id="UP001159427"/>
    </source>
</evidence>
<gene>
    <name evidence="5" type="ORF">PEVE_00001516</name>
</gene>
<reference evidence="5 6" key="1">
    <citation type="submission" date="2022-05" db="EMBL/GenBank/DDBJ databases">
        <authorList>
            <consortium name="Genoscope - CEA"/>
            <person name="William W."/>
        </authorList>
    </citation>
    <scope>NUCLEOTIDE SEQUENCE [LARGE SCALE GENOMIC DNA]</scope>
</reference>
<dbReference type="Pfam" id="PF20231">
    <property type="entry name" value="DUF6589"/>
    <property type="match status" value="1"/>
</dbReference>
<sequence length="500" mass="57115">MEHLFNSERQFIDTVDEGEVGHLRECSSLKFSVYFNFRSRYSLHVYLKYNLGRWISIRDDYDRTVLHLGVEKQLITLTECLLASGAEVNALEGNGATPLLIAVLTKQCNMVQLLLKYGARPVGTFPGTIPSLLQAAQAMENEEIVRVISHVAIETTSLNKHLKKELLGVLETSNTICSEIETCQDEKVPTSETTVQVTSGRNTVISIGDVKTTVTTRGLKNRCPDEFGKFSETPGDFHCIAYCMESIAALYGPGGFYYIASHVLKRLKVTPESFQHAFKEENYERNFEFLKDMFFGLVIAFFHEFKKSEFFPTADCMADWLKAHQNLNTLLLTRLKDWKQEMSKDCTFKYYSDFVLYYGPLLLVYQSAVRNCQGSVREACWMQWLPIFAALIKKNYHDEAFVHIVNFSALWPIALRPMFRNNCAVSLREGASGHCVALDEFVEMCMVKPLKVYAQKQTTMAMLQKVKMTIQLSEHVKRAYRNGFDLHRTSKHSHPGLPSR</sequence>
<accession>A0ABN8Q3D3</accession>
<protein>
    <recommendedName>
        <fullName evidence="4">DUF6589 domain-containing protein</fullName>
    </recommendedName>
</protein>
<evidence type="ECO:0000259" key="4">
    <source>
        <dbReference type="Pfam" id="PF20231"/>
    </source>
</evidence>
<dbReference type="SMART" id="SM00248">
    <property type="entry name" value="ANK"/>
    <property type="match status" value="2"/>
</dbReference>
<dbReference type="SUPFAM" id="SSF48403">
    <property type="entry name" value="Ankyrin repeat"/>
    <property type="match status" value="1"/>
</dbReference>
<organism evidence="5 6">
    <name type="scientific">Porites evermanni</name>
    <dbReference type="NCBI Taxonomy" id="104178"/>
    <lineage>
        <taxon>Eukaryota</taxon>
        <taxon>Metazoa</taxon>
        <taxon>Cnidaria</taxon>
        <taxon>Anthozoa</taxon>
        <taxon>Hexacorallia</taxon>
        <taxon>Scleractinia</taxon>
        <taxon>Fungiina</taxon>
        <taxon>Poritidae</taxon>
        <taxon>Porites</taxon>
    </lineage>
</organism>
<dbReference type="PROSITE" id="PS50297">
    <property type="entry name" value="ANK_REP_REGION"/>
    <property type="match status" value="1"/>
</dbReference>
<evidence type="ECO:0000313" key="5">
    <source>
        <dbReference type="EMBL" id="CAH3154799.1"/>
    </source>
</evidence>
<dbReference type="InterPro" id="IPR002110">
    <property type="entry name" value="Ankyrin_rpt"/>
</dbReference>
<comment type="caution">
    <text evidence="5">The sequence shown here is derived from an EMBL/GenBank/DDBJ whole genome shotgun (WGS) entry which is preliminary data.</text>
</comment>
<dbReference type="PANTHER" id="PTHR24141">
    <property type="entry name" value="2-5A-DEPENDENT RIBONUCLEASE"/>
    <property type="match status" value="1"/>
</dbReference>
<dbReference type="InterPro" id="IPR036770">
    <property type="entry name" value="Ankyrin_rpt-contain_sf"/>
</dbReference>
<evidence type="ECO:0000256" key="3">
    <source>
        <dbReference type="PROSITE-ProRule" id="PRU00023"/>
    </source>
</evidence>
<dbReference type="Pfam" id="PF12796">
    <property type="entry name" value="Ank_2"/>
    <property type="match status" value="1"/>
</dbReference>
<dbReference type="EMBL" id="CALNXI010001084">
    <property type="protein sequence ID" value="CAH3154799.1"/>
    <property type="molecule type" value="Genomic_DNA"/>
</dbReference>
<proteinExistence type="predicted"/>
<feature type="repeat" description="ANK" evidence="3">
    <location>
        <begin position="94"/>
        <end position="119"/>
    </location>
</feature>